<keyword evidence="3" id="KW-1185">Reference proteome</keyword>
<evidence type="ECO:0000313" key="3">
    <source>
        <dbReference type="Proteomes" id="UP001054945"/>
    </source>
</evidence>
<dbReference type="Proteomes" id="UP001054945">
    <property type="component" value="Unassembled WGS sequence"/>
</dbReference>
<evidence type="ECO:0000313" key="2">
    <source>
        <dbReference type="EMBL" id="GIX81824.1"/>
    </source>
</evidence>
<reference evidence="2 3" key="1">
    <citation type="submission" date="2021-06" db="EMBL/GenBank/DDBJ databases">
        <title>Caerostris extrusa draft genome.</title>
        <authorList>
            <person name="Kono N."/>
            <person name="Arakawa K."/>
        </authorList>
    </citation>
    <scope>NUCLEOTIDE SEQUENCE [LARGE SCALE GENOMIC DNA]</scope>
</reference>
<gene>
    <name evidence="2" type="ORF">CEXT_214401</name>
</gene>
<name>A0AAV4NEI3_CAEEX</name>
<dbReference type="AlphaFoldDB" id="A0AAV4NEI3"/>
<dbReference type="EMBL" id="BPLR01020716">
    <property type="protein sequence ID" value="GIX81824.1"/>
    <property type="molecule type" value="Genomic_DNA"/>
</dbReference>
<evidence type="ECO:0000256" key="1">
    <source>
        <dbReference type="SAM" id="MobiDB-lite"/>
    </source>
</evidence>
<comment type="caution">
    <text evidence="2">The sequence shown here is derived from an EMBL/GenBank/DDBJ whole genome shotgun (WGS) entry which is preliminary data.</text>
</comment>
<proteinExistence type="predicted"/>
<protein>
    <submittedName>
        <fullName evidence="2">Uncharacterized protein</fullName>
    </submittedName>
</protein>
<organism evidence="2 3">
    <name type="scientific">Caerostris extrusa</name>
    <name type="common">Bark spider</name>
    <name type="synonym">Caerostris bankana</name>
    <dbReference type="NCBI Taxonomy" id="172846"/>
    <lineage>
        <taxon>Eukaryota</taxon>
        <taxon>Metazoa</taxon>
        <taxon>Ecdysozoa</taxon>
        <taxon>Arthropoda</taxon>
        <taxon>Chelicerata</taxon>
        <taxon>Arachnida</taxon>
        <taxon>Araneae</taxon>
        <taxon>Araneomorphae</taxon>
        <taxon>Entelegynae</taxon>
        <taxon>Araneoidea</taxon>
        <taxon>Araneidae</taxon>
        <taxon>Caerostris</taxon>
    </lineage>
</organism>
<feature type="region of interest" description="Disordered" evidence="1">
    <location>
        <begin position="59"/>
        <end position="126"/>
    </location>
</feature>
<feature type="compositionally biased region" description="Polar residues" evidence="1">
    <location>
        <begin position="66"/>
        <end position="75"/>
    </location>
</feature>
<sequence length="126" mass="13922">MYYRSSSQTAALLILKCHTKQSPKKVVTRGGQEKNNDGIQDVLDISRTIHYLDAISPRMTDGAASLSPNPQVSHKTFSKEGANKGRPKREKNNPGIPPRCPRHLSDPLGFGHPLSADDRWSSLFAQ</sequence>
<accession>A0AAV4NEI3</accession>